<dbReference type="GO" id="GO:0016887">
    <property type="term" value="F:ATP hydrolysis activity"/>
    <property type="evidence" value="ECO:0007669"/>
    <property type="project" value="TreeGrafter"/>
</dbReference>
<gene>
    <name evidence="4" type="ORF">SA87_09360</name>
</gene>
<dbReference type="GO" id="GO:0005829">
    <property type="term" value="C:cytosol"/>
    <property type="evidence" value="ECO:0007669"/>
    <property type="project" value="TreeGrafter"/>
</dbReference>
<evidence type="ECO:0000256" key="1">
    <source>
        <dbReference type="ARBA" id="ARBA00022741"/>
    </source>
</evidence>
<comment type="caution">
    <text evidence="4">The sequence shown here is derived from an EMBL/GenBank/DDBJ whole genome shotgun (WGS) entry which is preliminary data.</text>
</comment>
<dbReference type="SUPFAM" id="SSF52540">
    <property type="entry name" value="P-loop containing nucleoside triphosphate hydrolases"/>
    <property type="match status" value="1"/>
</dbReference>
<keyword evidence="2" id="KW-0067">ATP-binding</keyword>
<dbReference type="AlphaFoldDB" id="A0A179IPV8"/>
<evidence type="ECO:0000259" key="3">
    <source>
        <dbReference type="Pfam" id="PF01656"/>
    </source>
</evidence>
<evidence type="ECO:0000313" key="4">
    <source>
        <dbReference type="EMBL" id="OAR04716.1"/>
    </source>
</evidence>
<dbReference type="Gene3D" id="3.40.50.300">
    <property type="entry name" value="P-loop containing nucleotide triphosphate hydrolases"/>
    <property type="match status" value="1"/>
</dbReference>
<protein>
    <recommendedName>
        <fullName evidence="3">CobQ/CobB/MinD/ParA nucleotide binding domain-containing protein</fullName>
    </recommendedName>
</protein>
<dbReference type="InterPro" id="IPR050625">
    <property type="entry name" value="ParA/MinD_ATPase"/>
</dbReference>
<dbReference type="RefSeq" id="WP_066200074.1">
    <property type="nucleotide sequence ID" value="NZ_CBCSAS010000004.1"/>
</dbReference>
<keyword evidence="1" id="KW-0547">Nucleotide-binding</keyword>
<feature type="domain" description="CobQ/CobB/MinD/ParA nucleotide binding" evidence="3">
    <location>
        <begin position="34"/>
        <end position="249"/>
    </location>
</feature>
<dbReference type="GO" id="GO:0051782">
    <property type="term" value="P:negative regulation of cell division"/>
    <property type="evidence" value="ECO:0007669"/>
    <property type="project" value="TreeGrafter"/>
</dbReference>
<dbReference type="GO" id="GO:0009898">
    <property type="term" value="C:cytoplasmic side of plasma membrane"/>
    <property type="evidence" value="ECO:0007669"/>
    <property type="project" value="TreeGrafter"/>
</dbReference>
<dbReference type="STRING" id="1484.SA87_09360"/>
<dbReference type="InterPro" id="IPR027417">
    <property type="entry name" value="P-loop_NTPase"/>
</dbReference>
<organism evidence="4 5">
    <name type="scientific">Hydrogenibacillus schlegelii</name>
    <name type="common">Bacillus schlegelii</name>
    <dbReference type="NCBI Taxonomy" id="1484"/>
    <lineage>
        <taxon>Bacteria</taxon>
        <taxon>Bacillati</taxon>
        <taxon>Bacillota</taxon>
        <taxon>Bacilli</taxon>
        <taxon>Bacillales</taxon>
        <taxon>Bacillales Family X. Incertae Sedis</taxon>
        <taxon>Hydrogenibacillus</taxon>
    </lineage>
</organism>
<reference evidence="4 5" key="1">
    <citation type="submission" date="2015-09" db="EMBL/GenBank/DDBJ databases">
        <title>Draft genome sequence of Hydrogenibacillus schlegelii DSM 2000.</title>
        <authorList>
            <person name="Hemp J."/>
        </authorList>
    </citation>
    <scope>NUCLEOTIDE SEQUENCE [LARGE SCALE GENOMIC DNA]</scope>
    <source>
        <strain evidence="4 5">MA 48</strain>
    </source>
</reference>
<dbReference type="GO" id="GO:0005524">
    <property type="term" value="F:ATP binding"/>
    <property type="evidence" value="ECO:0007669"/>
    <property type="project" value="UniProtKB-KW"/>
</dbReference>
<evidence type="ECO:0000313" key="5">
    <source>
        <dbReference type="Proteomes" id="UP000243024"/>
    </source>
</evidence>
<dbReference type="EMBL" id="JXBB01000012">
    <property type="protein sequence ID" value="OAR04716.1"/>
    <property type="molecule type" value="Genomic_DNA"/>
</dbReference>
<dbReference type="InterPro" id="IPR002586">
    <property type="entry name" value="CobQ/CobB/MinD/ParA_Nub-bd_dom"/>
</dbReference>
<evidence type="ECO:0000256" key="2">
    <source>
        <dbReference type="ARBA" id="ARBA00022840"/>
    </source>
</evidence>
<sequence>MNGQADRLRALMERAQAVPPTKRVETGRRPTVTLAVASGKGGVGKSHVAVGLAGAFSALGRRTVLIDADLGFANADVLLGIRPQATLADVAAGRSPLSAAVTPVAGGFDLLAGIGGADVREADDERRLVDRLIAALEAVDRPYDVALFDLGAGLGAGARALLLAVDRVLLVLSTEAAALVDAYGLYKWLVQAGQAAVFVVPNRVPDEAAGRRLAERFGDIAEHFLGRRPELLGVVREDDVIARAARQGVPPFPLPERSRARRDFAGLAVRLVARADGKDPDRSAGAPAPPAAAGRPFGALVARLKARLFSS</sequence>
<dbReference type="Proteomes" id="UP000243024">
    <property type="component" value="Unassembled WGS sequence"/>
</dbReference>
<dbReference type="OrthoDB" id="9816297at2"/>
<dbReference type="Pfam" id="PF01656">
    <property type="entry name" value="CbiA"/>
    <property type="match status" value="1"/>
</dbReference>
<dbReference type="PANTHER" id="PTHR43384:SF4">
    <property type="entry name" value="CELLULOSE BIOSYNTHESIS PROTEIN BCSQ-RELATED"/>
    <property type="match status" value="1"/>
</dbReference>
<name>A0A179IPV8_HYDSH</name>
<accession>A0A179IPV8</accession>
<proteinExistence type="predicted"/>
<keyword evidence="5" id="KW-1185">Reference proteome</keyword>
<dbReference type="PANTHER" id="PTHR43384">
    <property type="entry name" value="SEPTUM SITE-DETERMINING PROTEIN MIND HOMOLOG, CHLOROPLASTIC-RELATED"/>
    <property type="match status" value="1"/>
</dbReference>